<comment type="caution">
    <text evidence="4">The sequence shown here is derived from an EMBL/GenBank/DDBJ whole genome shotgun (WGS) entry which is preliminary data.</text>
</comment>
<dbReference type="InterPro" id="IPR037152">
    <property type="entry name" value="L-asparaginase_N_sf"/>
</dbReference>
<name>A0A267FIZ3_9PLAT</name>
<feature type="region of interest" description="Disordered" evidence="2">
    <location>
        <begin position="443"/>
        <end position="462"/>
    </location>
</feature>
<organism evidence="4 5">
    <name type="scientific">Macrostomum lignano</name>
    <dbReference type="NCBI Taxonomy" id="282301"/>
    <lineage>
        <taxon>Eukaryota</taxon>
        <taxon>Metazoa</taxon>
        <taxon>Spiralia</taxon>
        <taxon>Lophotrochozoa</taxon>
        <taxon>Platyhelminthes</taxon>
        <taxon>Rhabditophora</taxon>
        <taxon>Macrostomorpha</taxon>
        <taxon>Macrostomida</taxon>
        <taxon>Macrostomidae</taxon>
        <taxon>Macrostomum</taxon>
    </lineage>
</organism>
<dbReference type="InterPro" id="IPR027474">
    <property type="entry name" value="L-asparaginase_N"/>
</dbReference>
<reference evidence="4 5" key="1">
    <citation type="submission" date="2017-06" db="EMBL/GenBank/DDBJ databases">
        <title>A platform for efficient transgenesis in Macrostomum lignano, a flatworm model organism for stem cell research.</title>
        <authorList>
            <person name="Berezikov E."/>
        </authorList>
    </citation>
    <scope>NUCLEOTIDE SEQUENCE [LARGE SCALE GENOMIC DNA]</scope>
    <source>
        <strain evidence="4">DV1</strain>
        <tissue evidence="4">Whole organism</tissue>
    </source>
</reference>
<evidence type="ECO:0000256" key="1">
    <source>
        <dbReference type="PROSITE-ProRule" id="PRU10100"/>
    </source>
</evidence>
<dbReference type="InterPro" id="IPR036152">
    <property type="entry name" value="Asp/glu_Ase-like_sf"/>
</dbReference>
<dbReference type="SMART" id="SM00870">
    <property type="entry name" value="Asparaginase"/>
    <property type="match status" value="1"/>
</dbReference>
<dbReference type="InterPro" id="IPR006034">
    <property type="entry name" value="Asparaginase/glutaminase-like"/>
</dbReference>
<dbReference type="STRING" id="282301.A0A267FIZ3"/>
<dbReference type="SFLD" id="SFLDS00057">
    <property type="entry name" value="Glutaminase/Asparaginase"/>
    <property type="match status" value="1"/>
</dbReference>
<dbReference type="PANTHER" id="PTHR11707">
    <property type="entry name" value="L-ASPARAGINASE"/>
    <property type="match status" value="1"/>
</dbReference>
<dbReference type="FunFam" id="3.40.50.1170:FF:000003">
    <property type="entry name" value="60 kDa lysophospholipase"/>
    <property type="match status" value="1"/>
</dbReference>
<dbReference type="GO" id="GO:0004067">
    <property type="term" value="F:asparaginase activity"/>
    <property type="evidence" value="ECO:0007669"/>
    <property type="project" value="UniProtKB-UniRule"/>
</dbReference>
<dbReference type="PROSITE" id="PS51732">
    <property type="entry name" value="ASN_GLN_ASE_3"/>
    <property type="match status" value="1"/>
</dbReference>
<feature type="domain" description="L-asparaginase N-terminal" evidence="3">
    <location>
        <begin position="111"/>
        <end position="334"/>
    </location>
</feature>
<dbReference type="SUPFAM" id="SSF53774">
    <property type="entry name" value="Glutaminase/Asparaginase"/>
    <property type="match status" value="1"/>
</dbReference>
<sequence>MDPEVFADSSNSGAVPSESNEAAAAATGSSSSSQTPMSPSKVLQSRKKEFGDRMARMLAEAQHRGRVHSLSAPFQSTIDQNYQPKQLKKFNFTMAFQAMELLDLTLTKVSKVLVLYTGGTIGMKSENGAYVPVANYLGDAIRHTKVLHDNQCLRSLMTEDDWEIATDTSLGAVDLPFALPTSVGNRTLLYVIYEYEPLLDSSDMTMDDHLRIAADIGLEYDFFDGFVILHGTDTMCYTASALSFLLENLGKPVIVTGSQIPIIECRSDGRDNFLGALILAGFYCVPEVCVFFHNELLRGNRCTKISTNDFDAFASPNCNPLAKLGIDVHVYWHRVLGADHTRKFRVHDTLCNQVILLRLFPSMTTQLICEFLKPPIRAWCCNPTEPEISQLMTLCWPHCARPATAACWLLTYPSASAAQSPSSIAPDRCWPRPVSCPAPTWSRRRPCPSWPTCSARRTGRWSTSGANYSEAFAARPPPLPTFPKASSRTARGAPD</sequence>
<feature type="active site" evidence="1">
    <location>
        <position position="232"/>
    </location>
</feature>
<dbReference type="InterPro" id="IPR027475">
    <property type="entry name" value="Asparaginase/glutaminase_AS2"/>
</dbReference>
<dbReference type="PROSITE" id="PS00917">
    <property type="entry name" value="ASN_GLN_ASE_2"/>
    <property type="match status" value="1"/>
</dbReference>
<proteinExistence type="predicted"/>
<feature type="compositionally biased region" description="Low complexity" evidence="2">
    <location>
        <begin position="14"/>
        <end position="40"/>
    </location>
</feature>
<dbReference type="PIRSF" id="PIRSF500176">
    <property type="entry name" value="L_ASNase"/>
    <property type="match status" value="1"/>
</dbReference>
<dbReference type="AlphaFoldDB" id="A0A267FIZ3"/>
<evidence type="ECO:0000259" key="3">
    <source>
        <dbReference type="Pfam" id="PF00710"/>
    </source>
</evidence>
<evidence type="ECO:0000256" key="2">
    <source>
        <dbReference type="SAM" id="MobiDB-lite"/>
    </source>
</evidence>
<dbReference type="OrthoDB" id="542841at2759"/>
<feature type="region of interest" description="Disordered" evidence="2">
    <location>
        <begin position="1"/>
        <end position="46"/>
    </location>
</feature>
<accession>A0A267FIZ3</accession>
<dbReference type="PIRSF" id="PIRSF001220">
    <property type="entry name" value="L-ASNase_gatD"/>
    <property type="match status" value="1"/>
</dbReference>
<keyword evidence="5" id="KW-1185">Reference proteome</keyword>
<dbReference type="Gene3D" id="3.40.50.1170">
    <property type="entry name" value="L-asparaginase, N-terminal domain"/>
    <property type="match status" value="1"/>
</dbReference>
<dbReference type="PANTHER" id="PTHR11707:SF28">
    <property type="entry name" value="60 KDA LYSOPHOSPHOLIPASE"/>
    <property type="match status" value="1"/>
</dbReference>
<feature type="region of interest" description="Disordered" evidence="2">
    <location>
        <begin position="470"/>
        <end position="495"/>
    </location>
</feature>
<protein>
    <recommendedName>
        <fullName evidence="3">L-asparaginase N-terminal domain-containing protein</fullName>
    </recommendedName>
</protein>
<dbReference type="Proteomes" id="UP000215902">
    <property type="component" value="Unassembled WGS sequence"/>
</dbReference>
<evidence type="ECO:0000313" key="4">
    <source>
        <dbReference type="EMBL" id="PAA73117.1"/>
    </source>
</evidence>
<dbReference type="PRINTS" id="PR00139">
    <property type="entry name" value="ASNGLNASE"/>
</dbReference>
<gene>
    <name evidence="4" type="ORF">BOX15_Mlig016677g1</name>
</gene>
<dbReference type="EMBL" id="NIVC01001036">
    <property type="protein sequence ID" value="PAA73117.1"/>
    <property type="molecule type" value="Genomic_DNA"/>
</dbReference>
<dbReference type="Pfam" id="PF00710">
    <property type="entry name" value="Asparaginase"/>
    <property type="match status" value="1"/>
</dbReference>
<evidence type="ECO:0000313" key="5">
    <source>
        <dbReference type="Proteomes" id="UP000215902"/>
    </source>
</evidence>